<dbReference type="Proteomes" id="UP000838324">
    <property type="component" value="Unassembled WGS sequence"/>
</dbReference>
<evidence type="ECO:0000313" key="2">
    <source>
        <dbReference type="EMBL" id="CAH1219135.1"/>
    </source>
</evidence>
<evidence type="ECO:0000313" key="3">
    <source>
        <dbReference type="Proteomes" id="UP000838324"/>
    </source>
</evidence>
<feature type="domain" description="Lysozyme inhibitor LprI-like N-terminal" evidence="1">
    <location>
        <begin position="3"/>
        <end position="50"/>
    </location>
</feature>
<sequence>MVELKEKQLDWITYRDEPAKKASLEFEGGTIEPLEYVAVLGSVTKDRYYEWVNLYMN</sequence>
<accession>A0ABM9CQG1</accession>
<protein>
    <recommendedName>
        <fullName evidence="1">Lysozyme inhibitor LprI-like N-terminal domain-containing protein</fullName>
    </recommendedName>
</protein>
<organism evidence="2 3">
    <name type="scientific">Paenibacillus auburnensis</name>
    <dbReference type="NCBI Taxonomy" id="2905649"/>
    <lineage>
        <taxon>Bacteria</taxon>
        <taxon>Bacillati</taxon>
        <taxon>Bacillota</taxon>
        <taxon>Bacilli</taxon>
        <taxon>Bacillales</taxon>
        <taxon>Paenibacillaceae</taxon>
        <taxon>Paenibacillus</taxon>
    </lineage>
</organism>
<dbReference type="InterPro" id="IPR009739">
    <property type="entry name" value="LprI-like_N"/>
</dbReference>
<gene>
    <name evidence="2" type="ORF">PAECIP111892_04670</name>
</gene>
<proteinExistence type="predicted"/>
<reference evidence="2" key="1">
    <citation type="submission" date="2022-01" db="EMBL/GenBank/DDBJ databases">
        <authorList>
            <person name="Criscuolo A."/>
        </authorList>
    </citation>
    <scope>NUCLEOTIDE SEQUENCE</scope>
    <source>
        <strain evidence="2">CIP111892</strain>
    </source>
</reference>
<name>A0ABM9CQG1_9BACL</name>
<dbReference type="EMBL" id="CAKMMG010000009">
    <property type="protein sequence ID" value="CAH1219135.1"/>
    <property type="molecule type" value="Genomic_DNA"/>
</dbReference>
<comment type="caution">
    <text evidence="2">The sequence shown here is derived from an EMBL/GenBank/DDBJ whole genome shotgun (WGS) entry which is preliminary data.</text>
</comment>
<evidence type="ECO:0000259" key="1">
    <source>
        <dbReference type="Pfam" id="PF07007"/>
    </source>
</evidence>
<keyword evidence="3" id="KW-1185">Reference proteome</keyword>
<dbReference type="Pfam" id="PF07007">
    <property type="entry name" value="LprI"/>
    <property type="match status" value="1"/>
</dbReference>